<proteinExistence type="predicted"/>
<keyword evidence="1" id="KW-0472">Membrane</keyword>
<evidence type="ECO:0000313" key="3">
    <source>
        <dbReference type="Proteomes" id="UP000177853"/>
    </source>
</evidence>
<comment type="caution">
    <text evidence="2">The sequence shown here is derived from an EMBL/GenBank/DDBJ whole genome shotgun (WGS) entry which is preliminary data.</text>
</comment>
<reference evidence="2 3" key="1">
    <citation type="journal article" date="2016" name="Nat. Commun.">
        <title>Thousands of microbial genomes shed light on interconnected biogeochemical processes in an aquifer system.</title>
        <authorList>
            <person name="Anantharaman K."/>
            <person name="Brown C.T."/>
            <person name="Hug L.A."/>
            <person name="Sharon I."/>
            <person name="Castelle C.J."/>
            <person name="Probst A.J."/>
            <person name="Thomas B.C."/>
            <person name="Singh A."/>
            <person name="Wilkins M.J."/>
            <person name="Karaoz U."/>
            <person name="Brodie E.L."/>
            <person name="Williams K.H."/>
            <person name="Hubbard S.S."/>
            <person name="Banfield J.F."/>
        </authorList>
    </citation>
    <scope>NUCLEOTIDE SEQUENCE [LARGE SCALE GENOMIC DNA]</scope>
</reference>
<feature type="transmembrane region" description="Helical" evidence="1">
    <location>
        <begin position="21"/>
        <end position="40"/>
    </location>
</feature>
<evidence type="ECO:0000313" key="2">
    <source>
        <dbReference type="EMBL" id="OHA76839.1"/>
    </source>
</evidence>
<name>A0A1G2RWP1_9BACT</name>
<accession>A0A1G2RWP1</accession>
<evidence type="ECO:0000256" key="1">
    <source>
        <dbReference type="SAM" id="Phobius"/>
    </source>
</evidence>
<sequence>MENETENQITGQQQSFFKKDYFLPVSILAAAIILAGSWLYTNNPRDVQDDSQDVEDTSDLQGVSASVLEGEVLPPDGVILPVRWNDLGKKLVDAGAIDADQFKAIYEDRSAFTDEYESLLLGENNGQLKITNENSGYLLNLLWALGLANKNPILDTGEMTNPAYGGAQNFASTGGWTLAKGNAMDHYSAHQLFSLTPEQQDLVDKVSNGIYRPCCGNSTHFPDCNHGMAMLGLLELMASQGVSEEDMWKAALAVNSYWFPDTYLTIATYMNNQGVYWQNVNPQEVLGADYSSASGYKRVFSQVTPPERQGGGGGCGV</sequence>
<gene>
    <name evidence="2" type="ORF">A3H01_01020</name>
</gene>
<dbReference type="EMBL" id="MHUM01000015">
    <property type="protein sequence ID" value="OHA76839.1"/>
    <property type="molecule type" value="Genomic_DNA"/>
</dbReference>
<keyword evidence="1" id="KW-0812">Transmembrane</keyword>
<dbReference type="AlphaFoldDB" id="A0A1G2RWP1"/>
<keyword evidence="1" id="KW-1133">Transmembrane helix</keyword>
<organism evidence="2 3">
    <name type="scientific">Candidatus Wildermuthbacteria bacterium RIFCSPLOWO2_12_FULL_40_9</name>
    <dbReference type="NCBI Taxonomy" id="1802467"/>
    <lineage>
        <taxon>Bacteria</taxon>
        <taxon>Candidatus Wildermuthiibacteriota</taxon>
    </lineage>
</organism>
<protein>
    <submittedName>
        <fullName evidence="2">Uncharacterized protein</fullName>
    </submittedName>
</protein>
<dbReference type="Proteomes" id="UP000177853">
    <property type="component" value="Unassembled WGS sequence"/>
</dbReference>